<evidence type="ECO:0000256" key="4">
    <source>
        <dbReference type="ARBA" id="ARBA00012438"/>
    </source>
</evidence>
<evidence type="ECO:0000256" key="10">
    <source>
        <dbReference type="ARBA" id="ARBA00022723"/>
    </source>
</evidence>
<comment type="cofactor">
    <cofactor evidence="2">
        <name>[4Fe-4S] cluster</name>
        <dbReference type="ChEBI" id="CHEBI:49883"/>
    </cofactor>
</comment>
<dbReference type="EC" id="2.7.13.3" evidence="4"/>
<evidence type="ECO:0000256" key="16">
    <source>
        <dbReference type="ARBA" id="ARBA00023014"/>
    </source>
</evidence>
<comment type="catalytic activity">
    <reaction evidence="1">
        <text>ATP + protein L-histidine = ADP + protein N-phospho-L-histidine.</text>
        <dbReference type="EC" id="2.7.13.3"/>
    </reaction>
</comment>
<dbReference type="GO" id="GO:0016020">
    <property type="term" value="C:membrane"/>
    <property type="evidence" value="ECO:0007669"/>
    <property type="project" value="InterPro"/>
</dbReference>
<dbReference type="GO" id="GO:0051539">
    <property type="term" value="F:4 iron, 4 sulfur cluster binding"/>
    <property type="evidence" value="ECO:0007669"/>
    <property type="project" value="UniProtKB-KW"/>
</dbReference>
<evidence type="ECO:0000256" key="3">
    <source>
        <dbReference type="ARBA" id="ARBA00004496"/>
    </source>
</evidence>
<evidence type="ECO:0000256" key="14">
    <source>
        <dbReference type="ARBA" id="ARBA00023004"/>
    </source>
</evidence>
<dbReference type="GO" id="GO:0005737">
    <property type="term" value="C:cytoplasm"/>
    <property type="evidence" value="ECO:0007669"/>
    <property type="project" value="UniProtKB-SubCell"/>
</dbReference>
<dbReference type="Gene3D" id="1.20.5.1930">
    <property type="match status" value="1"/>
</dbReference>
<reference evidence="21" key="1">
    <citation type="submission" date="2019-11" db="EMBL/GenBank/DDBJ databases">
        <title>Description of Pedobacter sp. LMG 31464T.</title>
        <authorList>
            <person name="Carlier A."/>
            <person name="Qi S."/>
            <person name="Vandamme P."/>
        </authorList>
    </citation>
    <scope>NUCLEOTIDE SEQUENCE</scope>
    <source>
        <strain evidence="21">LMG 31464</strain>
    </source>
</reference>
<evidence type="ECO:0000313" key="21">
    <source>
        <dbReference type="EMBL" id="MBB2146546.1"/>
    </source>
</evidence>
<dbReference type="PANTHER" id="PTHR24421">
    <property type="entry name" value="NITRATE/NITRITE SENSOR PROTEIN NARX-RELATED"/>
    <property type="match status" value="1"/>
</dbReference>
<dbReference type="AlphaFoldDB" id="A0A923E0N1"/>
<keyword evidence="19" id="KW-1133">Transmembrane helix</keyword>
<dbReference type="GO" id="GO:0046872">
    <property type="term" value="F:metal ion binding"/>
    <property type="evidence" value="ECO:0007669"/>
    <property type="project" value="UniProtKB-KW"/>
</dbReference>
<evidence type="ECO:0000256" key="2">
    <source>
        <dbReference type="ARBA" id="ARBA00001966"/>
    </source>
</evidence>
<dbReference type="Pfam" id="PF07730">
    <property type="entry name" value="HisKA_3"/>
    <property type="match status" value="1"/>
</dbReference>
<keyword evidence="19" id="KW-0812">Transmembrane</keyword>
<dbReference type="RefSeq" id="WP_182923197.1">
    <property type="nucleotide sequence ID" value="NZ_WNXD01000002.1"/>
</dbReference>
<feature type="domain" description="Histidine kinase" evidence="20">
    <location>
        <begin position="76"/>
        <end position="270"/>
    </location>
</feature>
<dbReference type="SUPFAM" id="SSF55874">
    <property type="entry name" value="ATPase domain of HSP90 chaperone/DNA topoisomerase II/histidine kinase"/>
    <property type="match status" value="1"/>
</dbReference>
<evidence type="ECO:0000313" key="22">
    <source>
        <dbReference type="Proteomes" id="UP000601055"/>
    </source>
</evidence>
<keyword evidence="11" id="KW-0547">Nucleotide-binding</keyword>
<dbReference type="SMART" id="SM00387">
    <property type="entry name" value="HATPase_c"/>
    <property type="match status" value="1"/>
</dbReference>
<evidence type="ECO:0000256" key="17">
    <source>
        <dbReference type="ARBA" id="ARBA00024827"/>
    </source>
</evidence>
<evidence type="ECO:0000256" key="15">
    <source>
        <dbReference type="ARBA" id="ARBA00023012"/>
    </source>
</evidence>
<evidence type="ECO:0000256" key="9">
    <source>
        <dbReference type="ARBA" id="ARBA00022679"/>
    </source>
</evidence>
<dbReference type="GO" id="GO:0000155">
    <property type="term" value="F:phosphorelay sensor kinase activity"/>
    <property type="evidence" value="ECO:0007669"/>
    <property type="project" value="InterPro"/>
</dbReference>
<evidence type="ECO:0000256" key="6">
    <source>
        <dbReference type="ARBA" id="ARBA00022485"/>
    </source>
</evidence>
<keyword evidence="8" id="KW-0597">Phosphoprotein</keyword>
<keyword evidence="16" id="KW-0411">Iron-sulfur</keyword>
<comment type="function">
    <text evidence="17">Member of the two-component regulatory system NreB/NreC involved in the control of dissimilatory nitrate/nitrite reduction in response to oxygen. NreB functions as a direct oxygen sensor histidine kinase which is autophosphorylated, in the absence of oxygen, probably at the conserved histidine residue, and transfers its phosphate group probably to a conserved aspartate residue of NreC. NreB/NreC activates the expression of the nitrate (narGHJI) and nitrite (nir) reductase operons, as well as the putative nitrate transporter gene narT.</text>
</comment>
<evidence type="ECO:0000256" key="1">
    <source>
        <dbReference type="ARBA" id="ARBA00000085"/>
    </source>
</evidence>
<evidence type="ECO:0000256" key="18">
    <source>
        <dbReference type="ARBA" id="ARBA00030800"/>
    </source>
</evidence>
<dbReference type="GO" id="GO:0005524">
    <property type="term" value="F:ATP binding"/>
    <property type="evidence" value="ECO:0007669"/>
    <property type="project" value="UniProtKB-KW"/>
</dbReference>
<evidence type="ECO:0000259" key="20">
    <source>
        <dbReference type="PROSITE" id="PS50109"/>
    </source>
</evidence>
<evidence type="ECO:0000256" key="5">
    <source>
        <dbReference type="ARBA" id="ARBA00017322"/>
    </source>
</evidence>
<keyword evidence="13" id="KW-0067">ATP-binding</keyword>
<dbReference type="InterPro" id="IPR004358">
    <property type="entry name" value="Sig_transdc_His_kin-like_C"/>
</dbReference>
<evidence type="ECO:0000256" key="8">
    <source>
        <dbReference type="ARBA" id="ARBA00022553"/>
    </source>
</evidence>
<keyword evidence="9" id="KW-0808">Transferase</keyword>
<dbReference type="PRINTS" id="PR00344">
    <property type="entry name" value="BCTRLSENSOR"/>
</dbReference>
<dbReference type="Pfam" id="PF02518">
    <property type="entry name" value="HATPase_c"/>
    <property type="match status" value="1"/>
</dbReference>
<dbReference type="InterPro" id="IPR003594">
    <property type="entry name" value="HATPase_dom"/>
</dbReference>
<keyword evidence="7" id="KW-0963">Cytoplasm</keyword>
<evidence type="ECO:0000256" key="19">
    <source>
        <dbReference type="SAM" id="Phobius"/>
    </source>
</evidence>
<evidence type="ECO:0000256" key="12">
    <source>
        <dbReference type="ARBA" id="ARBA00022777"/>
    </source>
</evidence>
<keyword evidence="19" id="KW-0472">Membrane</keyword>
<sequence length="270" mass="30438">MLDQIISMSPKESNFFTAIILISLVFFIVAIGLILLVVINNHRRKLHKEETKTMHQKFESELLKTHLEVQEQTMQTIASDLHDNIGQLLSLTALTLSSINLKEPQKLEKKVSESIGLVNSSIKELRGLAKLMNGELIVQTGLGKAIKQEIDRLKKIGNYKIRVKNELLDIEISSPNKDLIILRLLQEIINNIIKHAQASHIEIEVYIIKDLLYLTVKDNGIGFDYETAKTQNKGIGLSSIHNRIKMIEGKITINSNPTDGTITSIEIPYP</sequence>
<organism evidence="21 22">
    <name type="scientific">Pedobacter planticolens</name>
    <dbReference type="NCBI Taxonomy" id="2679964"/>
    <lineage>
        <taxon>Bacteria</taxon>
        <taxon>Pseudomonadati</taxon>
        <taxon>Bacteroidota</taxon>
        <taxon>Sphingobacteriia</taxon>
        <taxon>Sphingobacteriales</taxon>
        <taxon>Sphingobacteriaceae</taxon>
        <taxon>Pedobacter</taxon>
    </lineage>
</organism>
<dbReference type="Gene3D" id="3.30.565.10">
    <property type="entry name" value="Histidine kinase-like ATPase, C-terminal domain"/>
    <property type="match status" value="1"/>
</dbReference>
<comment type="subcellular location">
    <subcellularLocation>
        <location evidence="3">Cytoplasm</location>
    </subcellularLocation>
</comment>
<feature type="transmembrane region" description="Helical" evidence="19">
    <location>
        <begin position="15"/>
        <end position="39"/>
    </location>
</feature>
<evidence type="ECO:0000256" key="7">
    <source>
        <dbReference type="ARBA" id="ARBA00022490"/>
    </source>
</evidence>
<accession>A0A923E0N1</accession>
<keyword evidence="14" id="KW-0408">Iron</keyword>
<evidence type="ECO:0000256" key="13">
    <source>
        <dbReference type="ARBA" id="ARBA00022840"/>
    </source>
</evidence>
<gene>
    <name evidence="21" type="ORF">GM921_13670</name>
</gene>
<keyword evidence="12" id="KW-0418">Kinase</keyword>
<dbReference type="PANTHER" id="PTHR24421:SF10">
    <property type="entry name" value="NITRATE_NITRITE SENSOR PROTEIN NARQ"/>
    <property type="match status" value="1"/>
</dbReference>
<dbReference type="InterPro" id="IPR005467">
    <property type="entry name" value="His_kinase_dom"/>
</dbReference>
<keyword evidence="22" id="KW-1185">Reference proteome</keyword>
<comment type="caution">
    <text evidence="21">The sequence shown here is derived from an EMBL/GenBank/DDBJ whole genome shotgun (WGS) entry which is preliminary data.</text>
</comment>
<keyword evidence="6" id="KW-0004">4Fe-4S</keyword>
<dbReference type="PROSITE" id="PS50109">
    <property type="entry name" value="HIS_KIN"/>
    <property type="match status" value="1"/>
</dbReference>
<dbReference type="GO" id="GO:0046983">
    <property type="term" value="F:protein dimerization activity"/>
    <property type="evidence" value="ECO:0007669"/>
    <property type="project" value="InterPro"/>
</dbReference>
<dbReference type="Proteomes" id="UP000601055">
    <property type="component" value="Unassembled WGS sequence"/>
</dbReference>
<name>A0A923E0N1_9SPHI</name>
<keyword evidence="15" id="KW-0902">Two-component regulatory system</keyword>
<dbReference type="InterPro" id="IPR011712">
    <property type="entry name" value="Sig_transdc_His_kin_sub3_dim/P"/>
</dbReference>
<evidence type="ECO:0000256" key="11">
    <source>
        <dbReference type="ARBA" id="ARBA00022741"/>
    </source>
</evidence>
<dbReference type="InterPro" id="IPR050482">
    <property type="entry name" value="Sensor_HK_TwoCompSys"/>
</dbReference>
<dbReference type="InterPro" id="IPR036890">
    <property type="entry name" value="HATPase_C_sf"/>
</dbReference>
<keyword evidence="10" id="KW-0479">Metal-binding</keyword>
<dbReference type="EMBL" id="WNXD01000002">
    <property type="protein sequence ID" value="MBB2146546.1"/>
    <property type="molecule type" value="Genomic_DNA"/>
</dbReference>
<proteinExistence type="predicted"/>
<dbReference type="CDD" id="cd16917">
    <property type="entry name" value="HATPase_UhpB-NarQ-NarX-like"/>
    <property type="match status" value="1"/>
</dbReference>
<protein>
    <recommendedName>
        <fullName evidence="5">Oxygen sensor histidine kinase NreB</fullName>
        <ecNumber evidence="4">2.7.13.3</ecNumber>
    </recommendedName>
    <alternativeName>
        <fullName evidence="18">Nitrogen regulation protein B</fullName>
    </alternativeName>
</protein>